<dbReference type="InterPro" id="IPR008930">
    <property type="entry name" value="Terpenoid_cyclase/PrenylTrfase"/>
</dbReference>
<comment type="caution">
    <text evidence="2">The sequence shown here is derived from an EMBL/GenBank/DDBJ whole genome shotgun (WGS) entry which is preliminary data.</text>
</comment>
<dbReference type="InterPro" id="IPR050148">
    <property type="entry name" value="Terpene_synthase-like"/>
</dbReference>
<dbReference type="PANTHER" id="PTHR31739:SF25">
    <property type="entry name" value="(E,E)-GERANYLLINALOOL SYNTHASE"/>
    <property type="match status" value="1"/>
</dbReference>
<dbReference type="InterPro" id="IPR032696">
    <property type="entry name" value="SQ_cyclase_C"/>
</dbReference>
<organism evidence="2 3">
    <name type="scientific">Thermocatellispora tengchongensis</name>
    <dbReference type="NCBI Taxonomy" id="1073253"/>
    <lineage>
        <taxon>Bacteria</taxon>
        <taxon>Bacillati</taxon>
        <taxon>Actinomycetota</taxon>
        <taxon>Actinomycetes</taxon>
        <taxon>Streptosporangiales</taxon>
        <taxon>Streptosporangiaceae</taxon>
        <taxon>Thermocatellispora</taxon>
    </lineage>
</organism>
<evidence type="ECO:0000313" key="2">
    <source>
        <dbReference type="EMBL" id="MBB5136486.1"/>
    </source>
</evidence>
<proteinExistence type="predicted"/>
<keyword evidence="3" id="KW-1185">Reference proteome</keyword>
<gene>
    <name evidence="2" type="ORF">HNP84_006233</name>
</gene>
<dbReference type="AlphaFoldDB" id="A0A840PCR3"/>
<dbReference type="GO" id="GO:0010333">
    <property type="term" value="F:terpene synthase activity"/>
    <property type="evidence" value="ECO:0007669"/>
    <property type="project" value="InterPro"/>
</dbReference>
<dbReference type="GO" id="GO:0000287">
    <property type="term" value="F:magnesium ion binding"/>
    <property type="evidence" value="ECO:0007669"/>
    <property type="project" value="TreeGrafter"/>
</dbReference>
<evidence type="ECO:0000313" key="3">
    <source>
        <dbReference type="Proteomes" id="UP000578449"/>
    </source>
</evidence>
<dbReference type="Pfam" id="PF13243">
    <property type="entry name" value="SQHop_cyclase_C"/>
    <property type="match status" value="1"/>
</dbReference>
<dbReference type="PANTHER" id="PTHR31739">
    <property type="entry name" value="ENT-COPALYL DIPHOSPHATE SYNTHASE, CHLOROPLASTIC"/>
    <property type="match status" value="1"/>
</dbReference>
<accession>A0A840PCR3</accession>
<dbReference type="RefSeq" id="WP_185053359.1">
    <property type="nucleotide sequence ID" value="NZ_BAABIX010000011.1"/>
</dbReference>
<dbReference type="GO" id="GO:0016102">
    <property type="term" value="P:diterpenoid biosynthetic process"/>
    <property type="evidence" value="ECO:0007669"/>
    <property type="project" value="TreeGrafter"/>
</dbReference>
<name>A0A840PCR3_9ACTN</name>
<feature type="domain" description="Squalene cyclase C-terminal" evidence="1">
    <location>
        <begin position="359"/>
        <end position="464"/>
    </location>
</feature>
<dbReference type="EMBL" id="JACHGN010000014">
    <property type="protein sequence ID" value="MBB5136486.1"/>
    <property type="molecule type" value="Genomic_DNA"/>
</dbReference>
<protein>
    <recommendedName>
        <fullName evidence="1">Squalene cyclase C-terminal domain-containing protein</fullName>
    </recommendedName>
</protein>
<dbReference type="UniPathway" id="UPA00337"/>
<sequence>MTTLGTANSVDVAGRAARLVAELAAEPWGRVSPSVYETGRLVTLAPWLTGHGERIGYLTGAQRADGGWGGPGGYALVPTLSAVEALLSESRRPGSPHAGAVAGAVHRGLETVFGYLRGPRAMTAAELPDMPAIELIVSSLTARINAHLAALAEDPAPAAGLGRWAGAGPLEPPPGVDASGVLAALRARLAAGEPVPEKLLHALEVAGEAAAGAAGAPLTPIGSVGASPAATAAWLAGRGPAEPRHPARRHLESVVRRHGGPVPCGIPVTLFERGWVLSTLARAGVPLRVPEHLRWSLGAACDPLGTPAGPGLPPDADTTSVALYALALLGLPYEPASLWPYEMETHFCTWPGEQGQSLTVNAHVLDAFGRYAAVAPDAAPRYRAAMAKVAGWLRERQAADGSWADRWHASPYYATACCALALAEYGGAASRPAVAAAVRWVLETQREDGSWGRWSGTREETAYAMQVLLLTGAPAPRNAAAARRGYAYLMETALMETALMDTASMDTASMETAPKGTVGVLQDPPLWHDKDLYAPSAIVGAAVLSAIHAARRNRL</sequence>
<dbReference type="SUPFAM" id="SSF48239">
    <property type="entry name" value="Terpenoid cyclases/Protein prenyltransferases"/>
    <property type="match status" value="1"/>
</dbReference>
<evidence type="ECO:0000259" key="1">
    <source>
        <dbReference type="Pfam" id="PF13243"/>
    </source>
</evidence>
<dbReference type="Gene3D" id="1.50.10.20">
    <property type="match status" value="1"/>
</dbReference>
<dbReference type="Proteomes" id="UP000578449">
    <property type="component" value="Unassembled WGS sequence"/>
</dbReference>
<reference evidence="2 3" key="1">
    <citation type="submission" date="2020-08" db="EMBL/GenBank/DDBJ databases">
        <title>Genomic Encyclopedia of Type Strains, Phase IV (KMG-IV): sequencing the most valuable type-strain genomes for metagenomic binning, comparative biology and taxonomic classification.</title>
        <authorList>
            <person name="Goeker M."/>
        </authorList>
    </citation>
    <scope>NUCLEOTIDE SEQUENCE [LARGE SCALE GENOMIC DNA]</scope>
    <source>
        <strain evidence="2 3">DSM 45615</strain>
    </source>
</reference>